<name>A0ABQ7GHI6_DUNSA</name>
<comment type="caution">
    <text evidence="1">The sequence shown here is derived from an EMBL/GenBank/DDBJ whole genome shotgun (WGS) entry which is preliminary data.</text>
</comment>
<keyword evidence="2" id="KW-1185">Reference proteome</keyword>
<evidence type="ECO:0000313" key="2">
    <source>
        <dbReference type="Proteomes" id="UP000815325"/>
    </source>
</evidence>
<gene>
    <name evidence="1" type="ORF">DUNSADRAFT_9419</name>
</gene>
<organism evidence="1 2">
    <name type="scientific">Dunaliella salina</name>
    <name type="common">Green alga</name>
    <name type="synonym">Protococcus salinus</name>
    <dbReference type="NCBI Taxonomy" id="3046"/>
    <lineage>
        <taxon>Eukaryota</taxon>
        <taxon>Viridiplantae</taxon>
        <taxon>Chlorophyta</taxon>
        <taxon>core chlorophytes</taxon>
        <taxon>Chlorophyceae</taxon>
        <taxon>CS clade</taxon>
        <taxon>Chlamydomonadales</taxon>
        <taxon>Dunaliellaceae</taxon>
        <taxon>Dunaliella</taxon>
    </lineage>
</organism>
<dbReference type="Proteomes" id="UP000815325">
    <property type="component" value="Unassembled WGS sequence"/>
</dbReference>
<dbReference type="EMBL" id="MU069777">
    <property type="protein sequence ID" value="KAF5834069.1"/>
    <property type="molecule type" value="Genomic_DNA"/>
</dbReference>
<evidence type="ECO:0000313" key="1">
    <source>
        <dbReference type="EMBL" id="KAF5834069.1"/>
    </source>
</evidence>
<reference evidence="1" key="1">
    <citation type="submission" date="2017-08" db="EMBL/GenBank/DDBJ databases">
        <authorList>
            <person name="Polle J.E."/>
            <person name="Barry K."/>
            <person name="Cushman J."/>
            <person name="Schmutz J."/>
            <person name="Tran D."/>
            <person name="Hathwaick L.T."/>
            <person name="Yim W.C."/>
            <person name="Jenkins J."/>
            <person name="Mckie-Krisberg Z.M."/>
            <person name="Prochnik S."/>
            <person name="Lindquist E."/>
            <person name="Dockter R.B."/>
            <person name="Adam C."/>
            <person name="Molina H."/>
            <person name="Bunkerborg J."/>
            <person name="Jin E."/>
            <person name="Buchheim M."/>
            <person name="Magnuson J."/>
        </authorList>
    </citation>
    <scope>NUCLEOTIDE SEQUENCE</scope>
    <source>
        <strain evidence="1">CCAP 19/18</strain>
    </source>
</reference>
<accession>A0ABQ7GHI6</accession>
<protein>
    <submittedName>
        <fullName evidence="1">Uncharacterized protein</fullName>
    </submittedName>
</protein>
<proteinExistence type="predicted"/>
<sequence length="224" mass="24958">MPETDTQPGQTHACMESRMCRCACEASATSSERSPRGSLSSEVSAELWGLPHTACTCLHIPAGMCTCLRQTQPGQSHTHYRLHTLPEHASERHSQDKVTYTACTCLHTPETDCTHCLHTPETDCTHCLHTPETDCTHCLHTPETDCTHCLHTPETDCTHCPHMPETDCTHCLHTPETDCTHCLHTPETDCTHCPHMPETYTARTECTIQMLASTIEGLTAFSYW</sequence>